<dbReference type="InterPro" id="IPR010982">
    <property type="entry name" value="Lambda_DNA-bd_dom_sf"/>
</dbReference>
<keyword evidence="2" id="KW-0238">DNA-binding</keyword>
<dbReference type="SUPFAM" id="SSF47413">
    <property type="entry name" value="lambda repressor-like DNA-binding domains"/>
    <property type="match status" value="1"/>
</dbReference>
<organism evidence="2 3">
    <name type="scientific">Sphingomonas aurantiaca</name>
    <dbReference type="NCBI Taxonomy" id="185949"/>
    <lineage>
        <taxon>Bacteria</taxon>
        <taxon>Pseudomonadati</taxon>
        <taxon>Pseudomonadota</taxon>
        <taxon>Alphaproteobacteria</taxon>
        <taxon>Sphingomonadales</taxon>
        <taxon>Sphingomonadaceae</taxon>
        <taxon>Sphingomonas</taxon>
    </lineage>
</organism>
<dbReference type="AlphaFoldDB" id="A0A2T5GU33"/>
<sequence length="88" mass="9697">MSMMICRTPLESIQRAVAIYGSQSATARARGVSQAAVWKWVHGKAELPAEQVLAIELDTGVSKHDLRPDLYPHDLKSHDGPESIETSR</sequence>
<reference evidence="2 3" key="1">
    <citation type="submission" date="2018-04" db="EMBL/GenBank/DDBJ databases">
        <title>Genomic Encyclopedia of Type Strains, Phase III (KMG-III): the genomes of soil and plant-associated and newly described type strains.</title>
        <authorList>
            <person name="Whitman W."/>
        </authorList>
    </citation>
    <scope>NUCLEOTIDE SEQUENCE [LARGE SCALE GENOMIC DNA]</scope>
    <source>
        <strain evidence="2 3">MA101b</strain>
    </source>
</reference>
<dbReference type="Pfam" id="PF15943">
    <property type="entry name" value="YdaS_toxin"/>
    <property type="match status" value="1"/>
</dbReference>
<dbReference type="RefSeq" id="WP_244185162.1">
    <property type="nucleotide sequence ID" value="NZ_QAOG01000001.1"/>
</dbReference>
<feature type="region of interest" description="Disordered" evidence="1">
    <location>
        <begin position="68"/>
        <end position="88"/>
    </location>
</feature>
<evidence type="ECO:0000313" key="3">
    <source>
        <dbReference type="Proteomes" id="UP000244189"/>
    </source>
</evidence>
<dbReference type="GO" id="GO:0003677">
    <property type="term" value="F:DNA binding"/>
    <property type="evidence" value="ECO:0007669"/>
    <property type="project" value="UniProtKB-KW"/>
</dbReference>
<name>A0A2T5GU33_9SPHN</name>
<keyword evidence="3" id="KW-1185">Reference proteome</keyword>
<accession>A0A2T5GU33</accession>
<dbReference type="EMBL" id="QAOG01000001">
    <property type="protein sequence ID" value="PTQ62820.1"/>
    <property type="molecule type" value="Genomic_DNA"/>
</dbReference>
<protein>
    <submittedName>
        <fullName evidence="2">DNA-binding transcriptional regulator YdaS (Cro superfamily)</fullName>
    </submittedName>
</protein>
<evidence type="ECO:0000313" key="2">
    <source>
        <dbReference type="EMBL" id="PTQ62820.1"/>
    </source>
</evidence>
<proteinExistence type="predicted"/>
<dbReference type="Proteomes" id="UP000244189">
    <property type="component" value="Unassembled WGS sequence"/>
</dbReference>
<gene>
    <name evidence="2" type="ORF">C8J26_1104</name>
</gene>
<comment type="caution">
    <text evidence="2">The sequence shown here is derived from an EMBL/GenBank/DDBJ whole genome shotgun (WGS) entry which is preliminary data.</text>
</comment>
<dbReference type="Gene3D" id="1.10.260.40">
    <property type="entry name" value="lambda repressor-like DNA-binding domains"/>
    <property type="match status" value="1"/>
</dbReference>
<evidence type="ECO:0000256" key="1">
    <source>
        <dbReference type="SAM" id="MobiDB-lite"/>
    </source>
</evidence>
<dbReference type="InterPro" id="IPR031856">
    <property type="entry name" value="YdaS_toxin-like"/>
</dbReference>